<feature type="transmembrane region" description="Helical" evidence="1">
    <location>
        <begin position="126"/>
        <end position="148"/>
    </location>
</feature>
<accession>A0A0P0UT84</accession>
<feature type="transmembrane region" description="Helical" evidence="1">
    <location>
        <begin position="154"/>
        <end position="173"/>
    </location>
</feature>
<feature type="transmembrane region" description="Helical" evidence="1">
    <location>
        <begin position="20"/>
        <end position="40"/>
    </location>
</feature>
<name>A0A0P0UT84_9GAMM</name>
<dbReference type="KEGG" id="ebh:BSEPE_1346"/>
<keyword evidence="3" id="KW-1185">Reference proteome</keyword>
<evidence type="ECO:0000256" key="1">
    <source>
        <dbReference type="SAM" id="Phobius"/>
    </source>
</evidence>
<evidence type="ECO:0000313" key="2">
    <source>
        <dbReference type="EMBL" id="BAS68329.1"/>
    </source>
</evidence>
<evidence type="ECO:0000313" key="3">
    <source>
        <dbReference type="Proteomes" id="UP000067399"/>
    </source>
</evidence>
<dbReference type="AlphaFoldDB" id="A0A0P0UT84"/>
<keyword evidence="1" id="KW-1133">Transmembrane helix</keyword>
<reference evidence="2 3" key="1">
    <citation type="journal article" date="2000" name="Mar. Ecol. Prog. Ser.">
        <title>Phylogenetic characterization of endosymbionts in three hydrothermal vent mussels: influence on host distributions.</title>
        <authorList>
            <person name="Fujiwara Y."/>
            <person name="Takai K."/>
            <person name="Uematsu K."/>
            <person name="Tsuchida S."/>
            <person name="Hunt J.C."/>
            <person name="Hashimoto J."/>
        </authorList>
    </citation>
    <scope>NUCLEOTIDE SEQUENCE [LARGE SCALE GENOMIC DNA]</scope>
    <source>
        <strain evidence="2 3">Myojin Knoll</strain>
    </source>
</reference>
<feature type="transmembrane region" description="Helical" evidence="1">
    <location>
        <begin position="47"/>
        <end position="66"/>
    </location>
</feature>
<keyword evidence="1" id="KW-0812">Transmembrane</keyword>
<gene>
    <name evidence="2" type="ORF">BSEPE_1346</name>
</gene>
<dbReference type="EMBL" id="AP013042">
    <property type="protein sequence ID" value="BAS68329.1"/>
    <property type="molecule type" value="Genomic_DNA"/>
</dbReference>
<dbReference type="Proteomes" id="UP000067399">
    <property type="component" value="Chromosome"/>
</dbReference>
<dbReference type="STRING" id="1303921.BSEPE_1346"/>
<keyword evidence="1" id="KW-0472">Membrane</keyword>
<reference evidence="2 3" key="2">
    <citation type="journal article" date="2016" name="ISME J.">
        <title>Heterogeneous composition of key metabolic gene clusters in a vent mussel symbiont population.</title>
        <authorList>
            <person name="Ikuta T."/>
            <person name="Takaki Y."/>
            <person name="Nagai Y."/>
            <person name="Shimamura S."/>
            <person name="Tsuda M."/>
            <person name="Kawagucci S."/>
            <person name="Aoki Y."/>
            <person name="Inoue K."/>
            <person name="Teruya M."/>
            <person name="Satou K."/>
            <person name="Teruya K."/>
            <person name="Shimoji M."/>
            <person name="Tamotsu H."/>
            <person name="Hirano T."/>
            <person name="Maruyama T."/>
            <person name="Yoshida T."/>
        </authorList>
    </citation>
    <scope>NUCLEOTIDE SEQUENCE [LARGE SCALE GENOMIC DNA]</scope>
    <source>
        <strain evidence="2 3">Myojin Knoll</strain>
    </source>
</reference>
<organism evidence="2 3">
    <name type="scientific">endosymbiont of Bathymodiolus septemdierum str. Myojin knoll</name>
    <dbReference type="NCBI Taxonomy" id="1303921"/>
    <lineage>
        <taxon>Bacteria</taxon>
        <taxon>Pseudomonadati</taxon>
        <taxon>Pseudomonadota</taxon>
        <taxon>Gammaproteobacteria</taxon>
        <taxon>sulfur-oxidizing symbionts</taxon>
    </lineage>
</organism>
<protein>
    <recommendedName>
        <fullName evidence="4">Intracellular septation protein A</fullName>
    </recommendedName>
</protein>
<sequence>MGKFPIWVILYPVVSHIGVQISNTLLPVIYLLMAVFFLTYSLKTKSYTLKVSIIAFATSAAFFIVMCNKGQALIQSTPILVLLTLLYIFSKSLLSGNVPVITQFADCIDNKPLNANKKKYTRTVTVIWVVGFMYMLVQNVVVFIWFSIETWSWVSNFGNYAILTLIMLIEFLYRNIKFKDDKISFKVFIIRLSRCRLKNSL</sequence>
<proteinExistence type="predicted"/>
<evidence type="ECO:0008006" key="4">
    <source>
        <dbReference type="Google" id="ProtNLM"/>
    </source>
</evidence>